<feature type="region of interest" description="Disordered" evidence="1">
    <location>
        <begin position="90"/>
        <end position="116"/>
    </location>
</feature>
<dbReference type="AlphaFoldDB" id="A0A1H6G3I0"/>
<evidence type="ECO:0000256" key="1">
    <source>
        <dbReference type="SAM" id="MobiDB-lite"/>
    </source>
</evidence>
<protein>
    <submittedName>
        <fullName evidence="2">Uncharacterized protein</fullName>
    </submittedName>
</protein>
<dbReference type="InterPro" id="IPR045397">
    <property type="entry name" value="TumE-like"/>
</dbReference>
<evidence type="ECO:0000313" key="3">
    <source>
        <dbReference type="Proteomes" id="UP000199112"/>
    </source>
</evidence>
<dbReference type="Proteomes" id="UP000199112">
    <property type="component" value="Unassembled WGS sequence"/>
</dbReference>
<evidence type="ECO:0000313" key="2">
    <source>
        <dbReference type="EMBL" id="SEH17637.1"/>
    </source>
</evidence>
<dbReference type="Pfam" id="PF20126">
    <property type="entry name" value="TumE"/>
    <property type="match status" value="1"/>
</dbReference>
<accession>A0A1H6G3I0</accession>
<keyword evidence="3" id="KW-1185">Reference proteome</keyword>
<gene>
    <name evidence="2" type="ORF">SAMN04487967_3305</name>
</gene>
<reference evidence="3" key="1">
    <citation type="submission" date="2016-10" db="EMBL/GenBank/DDBJ databases">
        <authorList>
            <person name="Varghese N."/>
            <person name="Submissions S."/>
        </authorList>
    </citation>
    <scope>NUCLEOTIDE SEQUENCE [LARGE SCALE GENOMIC DNA]</scope>
    <source>
        <strain evidence="3">CGMCC 1.8981</strain>
    </source>
</reference>
<name>A0A1H6G3I0_9EURY</name>
<organism evidence="2 3">
    <name type="scientific">Natronorubrum sediminis</name>
    <dbReference type="NCBI Taxonomy" id="640943"/>
    <lineage>
        <taxon>Archaea</taxon>
        <taxon>Methanobacteriati</taxon>
        <taxon>Methanobacteriota</taxon>
        <taxon>Stenosarchaea group</taxon>
        <taxon>Halobacteria</taxon>
        <taxon>Halobacteriales</taxon>
        <taxon>Natrialbaceae</taxon>
        <taxon>Natronorubrum</taxon>
    </lineage>
</organism>
<feature type="compositionally biased region" description="Basic and acidic residues" evidence="1">
    <location>
        <begin position="90"/>
        <end position="105"/>
    </location>
</feature>
<proteinExistence type="predicted"/>
<sequence>MTGRDETPSGPLDVPTLEVLAQRAATHSLVSTWKFRPDTISPRVLELQLDGTQYPSTVRDVRVDIRWFVGGDYTVHYFESREDEPWQCRWDRHPKPEAPREHYHPPPEASATVEPSSLEAEHHLGVCFAVLEWIEDRVRALHE</sequence>
<dbReference type="EMBL" id="FNWL01000004">
    <property type="protein sequence ID" value="SEH17637.1"/>
    <property type="molecule type" value="Genomic_DNA"/>
</dbReference>